<reference evidence="12 13" key="1">
    <citation type="submission" date="2020-10" db="EMBL/GenBank/DDBJ databases">
        <title>Connecting structure to function with the recovery of over 1000 high-quality activated sludge metagenome-assembled genomes encoding full-length rRNA genes using long-read sequencing.</title>
        <authorList>
            <person name="Singleton C.M."/>
            <person name="Petriglieri F."/>
            <person name="Kristensen J.M."/>
            <person name="Kirkegaard R.H."/>
            <person name="Michaelsen T.Y."/>
            <person name="Andersen M.H."/>
            <person name="Karst S.M."/>
            <person name="Dueholm M.S."/>
            <person name="Nielsen P.H."/>
            <person name="Albertsen M."/>
        </authorList>
    </citation>
    <scope>NUCLEOTIDE SEQUENCE [LARGE SCALE GENOMIC DNA]</scope>
    <source>
        <strain evidence="12">Ribe_18-Q3-R11-54_BAT3C.373</strain>
    </source>
</reference>
<evidence type="ECO:0000259" key="11">
    <source>
        <dbReference type="Pfam" id="PF22366"/>
    </source>
</evidence>
<dbReference type="InterPro" id="IPR045024">
    <property type="entry name" value="NDH-2"/>
</dbReference>
<evidence type="ECO:0000256" key="4">
    <source>
        <dbReference type="ARBA" id="ARBA00022827"/>
    </source>
</evidence>
<proteinExistence type="inferred from homology"/>
<keyword evidence="4" id="KW-0274">FAD</keyword>
<comment type="catalytic activity">
    <reaction evidence="8">
        <text>a quinone + NADH + H(+) = a quinol + NAD(+)</text>
        <dbReference type="Rhea" id="RHEA:46160"/>
        <dbReference type="ChEBI" id="CHEBI:15378"/>
        <dbReference type="ChEBI" id="CHEBI:24646"/>
        <dbReference type="ChEBI" id="CHEBI:57540"/>
        <dbReference type="ChEBI" id="CHEBI:57945"/>
        <dbReference type="ChEBI" id="CHEBI:132124"/>
        <dbReference type="EC" id="1.6.5.9"/>
    </reaction>
</comment>
<evidence type="ECO:0000256" key="7">
    <source>
        <dbReference type="ARBA" id="ARBA00023027"/>
    </source>
</evidence>
<accession>A0A9D7SA12</accession>
<dbReference type="PANTHER" id="PTHR43706:SF47">
    <property type="entry name" value="EXTERNAL NADH-UBIQUINONE OXIDOREDUCTASE 1, MITOCHONDRIAL-RELATED"/>
    <property type="match status" value="1"/>
</dbReference>
<protein>
    <recommendedName>
        <fullName evidence="2">NADH:ubiquinone reductase (non-electrogenic)</fullName>
        <ecNumber evidence="2">1.6.5.9</ecNumber>
    </recommendedName>
</protein>
<dbReference type="PANTHER" id="PTHR43706">
    <property type="entry name" value="NADH DEHYDROGENASE"/>
    <property type="match status" value="1"/>
</dbReference>
<dbReference type="PRINTS" id="PR00411">
    <property type="entry name" value="PNDRDTASEI"/>
</dbReference>
<keyword evidence="7" id="KW-0520">NAD</keyword>
<evidence type="ECO:0000256" key="8">
    <source>
        <dbReference type="ARBA" id="ARBA00047599"/>
    </source>
</evidence>
<dbReference type="Pfam" id="PF22366">
    <property type="entry name" value="NDH2_C"/>
    <property type="match status" value="1"/>
</dbReference>
<name>A0A9D7SA12_9BACT</name>
<dbReference type="Gene3D" id="3.50.50.100">
    <property type="match status" value="1"/>
</dbReference>
<dbReference type="EMBL" id="JADKFW010000007">
    <property type="protein sequence ID" value="MBK9718124.1"/>
    <property type="molecule type" value="Genomic_DNA"/>
</dbReference>
<dbReference type="AlphaFoldDB" id="A0A9D7SA12"/>
<comment type="caution">
    <text evidence="12">The sequence shown here is derived from an EMBL/GenBank/DDBJ whole genome shotgun (WGS) entry which is preliminary data.</text>
</comment>
<evidence type="ECO:0000256" key="6">
    <source>
        <dbReference type="ARBA" id="ARBA00023002"/>
    </source>
</evidence>
<dbReference type="Pfam" id="PF07992">
    <property type="entry name" value="Pyr_redox_2"/>
    <property type="match status" value="1"/>
</dbReference>
<feature type="transmembrane region" description="Helical" evidence="9">
    <location>
        <begin position="367"/>
        <end position="387"/>
    </location>
</feature>
<dbReference type="SUPFAM" id="SSF51905">
    <property type="entry name" value="FAD/NAD(P)-binding domain"/>
    <property type="match status" value="1"/>
</dbReference>
<feature type="domain" description="External alternative NADH-ubiquinone oxidoreductase-like C-terminal" evidence="11">
    <location>
        <begin position="347"/>
        <end position="408"/>
    </location>
</feature>
<dbReference type="InterPro" id="IPR036188">
    <property type="entry name" value="FAD/NAD-bd_sf"/>
</dbReference>
<evidence type="ECO:0000256" key="3">
    <source>
        <dbReference type="ARBA" id="ARBA00022630"/>
    </source>
</evidence>
<keyword evidence="6" id="KW-0560">Oxidoreductase</keyword>
<keyword evidence="9" id="KW-0812">Transmembrane</keyword>
<evidence type="ECO:0000256" key="1">
    <source>
        <dbReference type="ARBA" id="ARBA00005272"/>
    </source>
</evidence>
<dbReference type="InterPro" id="IPR023753">
    <property type="entry name" value="FAD/NAD-binding_dom"/>
</dbReference>
<gene>
    <name evidence="12" type="ORF">IPO85_11545</name>
</gene>
<keyword evidence="3" id="KW-0285">Flavoprotein</keyword>
<sequence length="419" mass="47150">MNKKQILILGAGFAGLKLARELSGHPGYSITLIDKNNYHQFQPLLYQVATANLDASNISFPLRNIFKKCKNVSVRITEVTHIDLLNDKVDTTIGPIYYDFLVLATGAVTNYFGNAELARMTFPMKSTWEALILRNTLIQHFEDAVTSTMHQINKNLSVVIVGGGPTGVELSGAIAEMKRDALPLEYPELDFSKMEVYLIEGTNKLLASMSDSSSQIAKHYLEEMGVVVKTNTLVKDYNGIKLKMQDGTEIESSIVIWAAGVKGNIPSGINTLWCSASNQIRVDEFNRVNANDHVFAIGDISIMLSELYPKGFPQLASVAMDQAKNLAINFKRMALNKSMLPFHYYNKGSMATVGRNKAVVDLAYPKWSFHGFIAWIIWMTLHLFLLISFKNRLIVFINWIYKYFTHRQSLSLLFNKLKQ</sequence>
<evidence type="ECO:0000259" key="10">
    <source>
        <dbReference type="Pfam" id="PF07992"/>
    </source>
</evidence>
<keyword evidence="9" id="KW-1133">Transmembrane helix</keyword>
<keyword evidence="9" id="KW-0472">Membrane</keyword>
<evidence type="ECO:0000256" key="2">
    <source>
        <dbReference type="ARBA" id="ARBA00012637"/>
    </source>
</evidence>
<keyword evidence="5" id="KW-0809">Transit peptide</keyword>
<evidence type="ECO:0000313" key="13">
    <source>
        <dbReference type="Proteomes" id="UP000808349"/>
    </source>
</evidence>
<dbReference type="EC" id="1.6.5.9" evidence="2"/>
<comment type="similarity">
    <text evidence="1">Belongs to the NADH dehydrogenase family.</text>
</comment>
<dbReference type="PRINTS" id="PR00368">
    <property type="entry name" value="FADPNR"/>
</dbReference>
<dbReference type="InterPro" id="IPR054585">
    <property type="entry name" value="NDH2-like_C"/>
</dbReference>
<evidence type="ECO:0000313" key="12">
    <source>
        <dbReference type="EMBL" id="MBK9718124.1"/>
    </source>
</evidence>
<dbReference type="Proteomes" id="UP000808349">
    <property type="component" value="Unassembled WGS sequence"/>
</dbReference>
<evidence type="ECO:0000256" key="5">
    <source>
        <dbReference type="ARBA" id="ARBA00022946"/>
    </source>
</evidence>
<dbReference type="GO" id="GO:0050136">
    <property type="term" value="F:NADH dehydrogenase (quinone) (non-electrogenic) activity"/>
    <property type="evidence" value="ECO:0007669"/>
    <property type="project" value="UniProtKB-EC"/>
</dbReference>
<organism evidence="12 13">
    <name type="scientific">Candidatus Defluviibacterium haderslevense</name>
    <dbReference type="NCBI Taxonomy" id="2981993"/>
    <lineage>
        <taxon>Bacteria</taxon>
        <taxon>Pseudomonadati</taxon>
        <taxon>Bacteroidota</taxon>
        <taxon>Saprospiria</taxon>
        <taxon>Saprospirales</taxon>
        <taxon>Saprospiraceae</taxon>
        <taxon>Candidatus Defluviibacterium</taxon>
    </lineage>
</organism>
<evidence type="ECO:0000256" key="9">
    <source>
        <dbReference type="SAM" id="Phobius"/>
    </source>
</evidence>
<feature type="domain" description="FAD/NAD(P)-binding" evidence="10">
    <location>
        <begin position="5"/>
        <end position="323"/>
    </location>
</feature>